<evidence type="ECO:0000313" key="2">
    <source>
        <dbReference type="Proteomes" id="UP000003987"/>
    </source>
</evidence>
<dbReference type="AlphaFoldDB" id="C7XUU5"/>
<dbReference type="RefSeq" id="WP_006916241.1">
    <property type="nucleotide sequence ID" value="NZ_GG698802.1"/>
</dbReference>
<dbReference type="HOGENOM" id="CLU_139059_0_0_9"/>
<gene>
    <name evidence="1" type="ORF">HMPREF0501_00461</name>
</gene>
<dbReference type="STRING" id="575594.HMPREF0501_00461"/>
<evidence type="ECO:0000313" key="1">
    <source>
        <dbReference type="EMBL" id="EEU31056.1"/>
    </source>
</evidence>
<protein>
    <submittedName>
        <fullName evidence="1">Uncharacterized protein</fullName>
    </submittedName>
</protein>
<dbReference type="Proteomes" id="UP000003987">
    <property type="component" value="Unassembled WGS sequence"/>
</dbReference>
<accession>C7XUU5</accession>
<sequence length="146" mass="17213">MKIKSKNFKSPSFPKKTKIKPHHTSRFAFNFSFLTKDSKYNLDNRGTTINSKVRWKFLERICQLSQEDIVKVLGYNKKQGLEKIPEAEVRLRIHSDFKSSDRYKECEDDYWVFRLGSLGRVLGKKNSNIFYVMSIDATFDQYDHGS</sequence>
<name>C7XUU5_9LACO</name>
<reference evidence="1 2" key="1">
    <citation type="submission" date="2009-06" db="EMBL/GenBank/DDBJ databases">
        <title>The Genome Sequence of Lactobacillus coleohominis strain 101-4-CHN.</title>
        <authorList>
            <consortium name="The Broad Institute Genome Sequencing Platform"/>
            <person name="Ward D."/>
            <person name="Young S.K."/>
            <person name="Zeng Q."/>
            <person name="Koehrsen M."/>
            <person name="Alvarado L."/>
            <person name="Berlin A."/>
            <person name="Borenstein D."/>
            <person name="Chen Z."/>
            <person name="Engels R."/>
            <person name="Freedman E."/>
            <person name="Gellesch M."/>
            <person name="Goldberg J."/>
            <person name="Griggs A."/>
            <person name="Gujja S."/>
            <person name="Heiman D."/>
            <person name="Hepburn T."/>
            <person name="Howarth C."/>
            <person name="Jen D."/>
            <person name="Larson L."/>
            <person name="Lewis B."/>
            <person name="Mehta T."/>
            <person name="Park D."/>
            <person name="Pearson M."/>
            <person name="Roberts A."/>
            <person name="Saif S."/>
            <person name="Shea T."/>
            <person name="Shenoy N."/>
            <person name="Sisk P."/>
            <person name="Stolte C."/>
            <person name="Sykes S."/>
            <person name="Walk T."/>
            <person name="White J."/>
            <person name="Yandava C."/>
            <person name="Liu Y."/>
            <person name="Xu Q."/>
            <person name="Lander E."/>
            <person name="Nusbaum C."/>
            <person name="Galagan J."/>
            <person name="Birren B."/>
        </authorList>
    </citation>
    <scope>NUCLEOTIDE SEQUENCE [LARGE SCALE GENOMIC DNA]</scope>
    <source>
        <strain evidence="1 2">101-4-CHN</strain>
    </source>
</reference>
<keyword evidence="2" id="KW-1185">Reference proteome</keyword>
<proteinExistence type="predicted"/>
<dbReference type="OrthoDB" id="2302174at2"/>
<dbReference type="EMBL" id="GG698802">
    <property type="protein sequence ID" value="EEU31056.1"/>
    <property type="molecule type" value="Genomic_DNA"/>
</dbReference>
<organism evidence="1 2">
    <name type="scientific">Limosilactobacillus coleohominis 101-4-CHN</name>
    <dbReference type="NCBI Taxonomy" id="575594"/>
    <lineage>
        <taxon>Bacteria</taxon>
        <taxon>Bacillati</taxon>
        <taxon>Bacillota</taxon>
        <taxon>Bacilli</taxon>
        <taxon>Lactobacillales</taxon>
        <taxon>Lactobacillaceae</taxon>
        <taxon>Limosilactobacillus</taxon>
    </lineage>
</organism>